<keyword evidence="1 3" id="KW-0808">Transferase</keyword>
<dbReference type="EMBL" id="LBOK01000007">
    <property type="protein sequence ID" value="KKP37086.1"/>
    <property type="molecule type" value="Genomic_DNA"/>
</dbReference>
<dbReference type="CDD" id="cd03809">
    <property type="entry name" value="GT4_MtfB-like"/>
    <property type="match status" value="1"/>
</dbReference>
<protein>
    <submittedName>
        <fullName evidence="3">Glycosyl transferase, group 1</fullName>
    </submittedName>
</protein>
<evidence type="ECO:0000256" key="1">
    <source>
        <dbReference type="ARBA" id="ARBA00022679"/>
    </source>
</evidence>
<proteinExistence type="predicted"/>
<evidence type="ECO:0000259" key="2">
    <source>
        <dbReference type="Pfam" id="PF00534"/>
    </source>
</evidence>
<dbReference type="AlphaFoldDB" id="A0A0F9ZE89"/>
<dbReference type="InterPro" id="IPR001296">
    <property type="entry name" value="Glyco_trans_1"/>
</dbReference>
<evidence type="ECO:0000313" key="3">
    <source>
        <dbReference type="EMBL" id="KKP37086.1"/>
    </source>
</evidence>
<dbReference type="GO" id="GO:0016757">
    <property type="term" value="F:glycosyltransferase activity"/>
    <property type="evidence" value="ECO:0007669"/>
    <property type="project" value="InterPro"/>
</dbReference>
<dbReference type="PANTHER" id="PTHR46401:SF2">
    <property type="entry name" value="GLYCOSYLTRANSFERASE WBBK-RELATED"/>
    <property type="match status" value="1"/>
</dbReference>
<dbReference type="SUPFAM" id="SSF53756">
    <property type="entry name" value="UDP-Glycosyltransferase/glycogen phosphorylase"/>
    <property type="match status" value="1"/>
</dbReference>
<name>A0A0F9ZE89_9BACT</name>
<feature type="domain" description="Glycosyl transferase family 1" evidence="2">
    <location>
        <begin position="178"/>
        <end position="346"/>
    </location>
</feature>
<reference evidence="3 4" key="1">
    <citation type="journal article" date="2015" name="Nature">
        <title>rRNA introns, odd ribosomes, and small enigmatic genomes across a large radiation of phyla.</title>
        <authorList>
            <person name="Brown C.T."/>
            <person name="Hug L.A."/>
            <person name="Thomas B.C."/>
            <person name="Sharon I."/>
            <person name="Castelle C.J."/>
            <person name="Singh A."/>
            <person name="Wilkins M.J."/>
            <person name="Williams K.H."/>
            <person name="Banfield J.F."/>
        </authorList>
    </citation>
    <scope>NUCLEOTIDE SEQUENCE [LARGE SCALE GENOMIC DNA]</scope>
</reference>
<sequence>MRIGIDCHYTHSKPRVTQYVVSLLLSWKNAGYFRTRENRIFCYFNKKDDLINNFPEEVEIVISKNKNNALFEQIALPMEISKDKLDVFFSPYLLLPFFSFKKSIITIYDISFVKYPKESSWRNFFDHKYRKYLSKRAAKSAIAIITPTEFTKKELMNLWSIPEKKIYVLPLGSNINFHKTQLLNFPRQEFILFKGSILTRRFLPQIIKVFYEIAKNHPALRLVIIGKDLTNPPQNIDKLIENVNYNLIRKAITRFDKASEQDMMTFYSQAKVFIYLSEYEGFCLSIIEAMNLGLPMLINKAKCLEEIAGNAALYIDSPNNEAELYTKLNRILTDSNLRQELKERGIRQAQKFSWQQSAKKTWEIIQSMNNEK</sequence>
<dbReference type="Gene3D" id="3.40.50.2000">
    <property type="entry name" value="Glycogen Phosphorylase B"/>
    <property type="match status" value="2"/>
</dbReference>
<gene>
    <name evidence="3" type="ORF">UR23_C0007G0005</name>
</gene>
<comment type="caution">
    <text evidence="3">The sequence shown here is derived from an EMBL/GenBank/DDBJ whole genome shotgun (WGS) entry which is preliminary data.</text>
</comment>
<accession>A0A0F9ZE89</accession>
<dbReference type="Pfam" id="PF00534">
    <property type="entry name" value="Glycos_transf_1"/>
    <property type="match status" value="1"/>
</dbReference>
<dbReference type="GO" id="GO:0009103">
    <property type="term" value="P:lipopolysaccharide biosynthetic process"/>
    <property type="evidence" value="ECO:0007669"/>
    <property type="project" value="TreeGrafter"/>
</dbReference>
<dbReference type="PANTHER" id="PTHR46401">
    <property type="entry name" value="GLYCOSYLTRANSFERASE WBBK-RELATED"/>
    <property type="match status" value="1"/>
</dbReference>
<dbReference type="Proteomes" id="UP000034349">
    <property type="component" value="Unassembled WGS sequence"/>
</dbReference>
<evidence type="ECO:0000313" key="4">
    <source>
        <dbReference type="Proteomes" id="UP000034349"/>
    </source>
</evidence>
<organism evidence="3 4">
    <name type="scientific">Candidatus Roizmanbacteria bacterium GW2011_GWA2_32_13</name>
    <dbReference type="NCBI Taxonomy" id="1618475"/>
    <lineage>
        <taxon>Bacteria</taxon>
        <taxon>Candidatus Roizmaniibacteriota</taxon>
    </lineage>
</organism>